<dbReference type="PANTHER" id="PTHR30093">
    <property type="entry name" value="GENERAL SECRETION PATHWAY PROTEIN G"/>
    <property type="match status" value="1"/>
</dbReference>
<proteinExistence type="predicted"/>
<keyword evidence="4" id="KW-1185">Reference proteome</keyword>
<dbReference type="PROSITE" id="PS00409">
    <property type="entry name" value="PROKAR_NTER_METHYL"/>
    <property type="match status" value="1"/>
</dbReference>
<evidence type="ECO:0000313" key="4">
    <source>
        <dbReference type="Proteomes" id="UP000571084"/>
    </source>
</evidence>
<dbReference type="NCBIfam" id="TIGR02532">
    <property type="entry name" value="IV_pilin_GFxxxE"/>
    <property type="match status" value="1"/>
</dbReference>
<keyword evidence="2" id="KW-0472">Membrane</keyword>
<sequence>MAFHTTNGKKGFTLIELLVVMAIIATLMTLVAPKYFKQTERAKEVVLQHNIRGLREAIDNYRQDLAAGPQTLDDLVSRRYLKEVPLDPVTGRRDSWVTEVDDDALIQEVRSGAPGTSLGGEAYAQW</sequence>
<dbReference type="RefSeq" id="WP_168054523.1">
    <property type="nucleotide sequence ID" value="NZ_JAAOZT010000005.1"/>
</dbReference>
<dbReference type="Proteomes" id="UP000571084">
    <property type="component" value="Unassembled WGS sequence"/>
</dbReference>
<organism evidence="3 4">
    <name type="scientific">Glaciimonas immobilis</name>
    <dbReference type="NCBI Taxonomy" id="728004"/>
    <lineage>
        <taxon>Bacteria</taxon>
        <taxon>Pseudomonadati</taxon>
        <taxon>Pseudomonadota</taxon>
        <taxon>Betaproteobacteria</taxon>
        <taxon>Burkholderiales</taxon>
        <taxon>Oxalobacteraceae</taxon>
        <taxon>Glaciimonas</taxon>
    </lineage>
</organism>
<dbReference type="InterPro" id="IPR045584">
    <property type="entry name" value="Pilin-like"/>
</dbReference>
<name>A0A840RZS3_9BURK</name>
<evidence type="ECO:0000313" key="3">
    <source>
        <dbReference type="EMBL" id="MBB5201910.1"/>
    </source>
</evidence>
<keyword evidence="2" id="KW-1133">Transmembrane helix</keyword>
<dbReference type="GO" id="GO:0015628">
    <property type="term" value="P:protein secretion by the type II secretion system"/>
    <property type="evidence" value="ECO:0007669"/>
    <property type="project" value="InterPro"/>
</dbReference>
<protein>
    <submittedName>
        <fullName evidence="3">General secretion pathway protein G</fullName>
    </submittedName>
</protein>
<keyword evidence="2" id="KW-0812">Transmembrane</keyword>
<evidence type="ECO:0000256" key="2">
    <source>
        <dbReference type="SAM" id="Phobius"/>
    </source>
</evidence>
<dbReference type="SUPFAM" id="SSF54523">
    <property type="entry name" value="Pili subunits"/>
    <property type="match status" value="1"/>
</dbReference>
<comment type="caution">
    <text evidence="3">The sequence shown here is derived from an EMBL/GenBank/DDBJ whole genome shotgun (WGS) entry which is preliminary data.</text>
</comment>
<evidence type="ECO:0000256" key="1">
    <source>
        <dbReference type="ARBA" id="ARBA00022481"/>
    </source>
</evidence>
<gene>
    <name evidence="3" type="ORF">HNR39_003772</name>
</gene>
<feature type="transmembrane region" description="Helical" evidence="2">
    <location>
        <begin position="12"/>
        <end position="33"/>
    </location>
</feature>
<accession>A0A840RZS3</accession>
<dbReference type="InterPro" id="IPR012902">
    <property type="entry name" value="N_methyl_site"/>
</dbReference>
<dbReference type="AlphaFoldDB" id="A0A840RZS3"/>
<dbReference type="Gene3D" id="3.30.700.10">
    <property type="entry name" value="Glycoprotein, Type 4 Pilin"/>
    <property type="match status" value="1"/>
</dbReference>
<keyword evidence="1" id="KW-0488">Methylation</keyword>
<dbReference type="GO" id="GO:0015627">
    <property type="term" value="C:type II protein secretion system complex"/>
    <property type="evidence" value="ECO:0007669"/>
    <property type="project" value="InterPro"/>
</dbReference>
<reference evidence="3 4" key="1">
    <citation type="submission" date="2020-08" db="EMBL/GenBank/DDBJ databases">
        <title>Genomic Encyclopedia of Type Strains, Phase IV (KMG-IV): sequencing the most valuable type-strain genomes for metagenomic binning, comparative biology and taxonomic classification.</title>
        <authorList>
            <person name="Goeker M."/>
        </authorList>
    </citation>
    <scope>NUCLEOTIDE SEQUENCE [LARGE SCALE GENOMIC DNA]</scope>
    <source>
        <strain evidence="3 4">DSM 23240</strain>
    </source>
</reference>
<dbReference type="Pfam" id="PF07963">
    <property type="entry name" value="N_methyl"/>
    <property type="match status" value="1"/>
</dbReference>
<dbReference type="PANTHER" id="PTHR30093:SF47">
    <property type="entry name" value="TYPE IV PILUS NON-CORE MINOR PILIN PILE"/>
    <property type="match status" value="1"/>
</dbReference>
<dbReference type="EMBL" id="JACHHQ010000009">
    <property type="protein sequence ID" value="MBB5201910.1"/>
    <property type="molecule type" value="Genomic_DNA"/>
</dbReference>
<dbReference type="PRINTS" id="PR00813">
    <property type="entry name" value="BCTERIALGSPG"/>
</dbReference>
<dbReference type="InterPro" id="IPR000983">
    <property type="entry name" value="Bac_GSPG_pilin"/>
</dbReference>